<evidence type="ECO:0000256" key="3">
    <source>
        <dbReference type="SAM" id="SignalP"/>
    </source>
</evidence>
<evidence type="ECO:0000313" key="4">
    <source>
        <dbReference type="EMBL" id="SUP75724.1"/>
    </source>
</evidence>
<accession>A0A380PQ20</accession>
<name>A0A380PQ20_YERFR</name>
<keyword evidence="2" id="KW-0560">Oxidoreductase</keyword>
<dbReference type="GeneID" id="57907035"/>
<protein>
    <submittedName>
        <fullName evidence="4">Putative dehydrogenase</fullName>
    </submittedName>
</protein>
<dbReference type="InterPro" id="IPR006311">
    <property type="entry name" value="TAT_signal"/>
</dbReference>
<dbReference type="GO" id="GO:0016491">
    <property type="term" value="F:oxidoreductase activity"/>
    <property type="evidence" value="ECO:0007669"/>
    <property type="project" value="UniProtKB-KW"/>
</dbReference>
<gene>
    <name evidence="4" type="ORF">NCTC11470_00743</name>
</gene>
<feature type="chain" id="PRO_5016706346" evidence="3">
    <location>
        <begin position="46"/>
        <end position="313"/>
    </location>
</feature>
<proteinExistence type="inferred from homology"/>
<dbReference type="PRINTS" id="PR00081">
    <property type="entry name" value="GDHRDH"/>
</dbReference>
<keyword evidence="3" id="KW-0732">Signal</keyword>
<dbReference type="RefSeq" id="WP_004708614.1">
    <property type="nucleotide sequence ID" value="NZ_CP023964.1"/>
</dbReference>
<evidence type="ECO:0000313" key="5">
    <source>
        <dbReference type="Proteomes" id="UP000254835"/>
    </source>
</evidence>
<dbReference type="OrthoDB" id="9810734at2"/>
<dbReference type="CDD" id="cd08951">
    <property type="entry name" value="DR_C-13_KR_SDR_c_like"/>
    <property type="match status" value="1"/>
</dbReference>
<evidence type="ECO:0000256" key="1">
    <source>
        <dbReference type="ARBA" id="ARBA00006484"/>
    </source>
</evidence>
<evidence type="ECO:0000256" key="2">
    <source>
        <dbReference type="ARBA" id="ARBA00023002"/>
    </source>
</evidence>
<dbReference type="AlphaFoldDB" id="A0A380PQ20"/>
<reference evidence="4 5" key="1">
    <citation type="submission" date="2018-06" db="EMBL/GenBank/DDBJ databases">
        <authorList>
            <consortium name="Pathogen Informatics"/>
            <person name="Doyle S."/>
        </authorList>
    </citation>
    <scope>NUCLEOTIDE SEQUENCE [LARGE SCALE GENOMIC DNA]</scope>
    <source>
        <strain evidence="4 5">NCTC11470</strain>
    </source>
</reference>
<dbReference type="PANTHER" id="PTHR24320">
    <property type="entry name" value="RETINOL DEHYDROGENASE"/>
    <property type="match status" value="1"/>
</dbReference>
<feature type="signal peptide" evidence="3">
    <location>
        <begin position="1"/>
        <end position="45"/>
    </location>
</feature>
<sequence>MSIHKEKNISTRSVTKSPSISRRQLLGAALSIAAAATISPSRSFAATPIAQSPSRKRIFITGSSSGLGQMAANLLIHQGHSVVLHGRSPSRASDAMKETPGAEAALYGDFTSLKQVKALAEQVNASGHFDAIIHNAGVGDDDNVKILTEDGLPRVFAINTLAPYVLTSLVVPPKRLIYMTSGMQLGVNGEESLDDLLWVNRVWNGSTAYSESKLLDSMLAYAVARCWQNVLSNTVEPGWVPTRMGGSGASDDLSQGFPTQAWLAVSDDPKALVTGHNFYHMGPQKTNPDAQNSVLQDRFLNECRLLSGVTFPQ</sequence>
<dbReference type="InterPro" id="IPR036291">
    <property type="entry name" value="NAD(P)-bd_dom_sf"/>
</dbReference>
<dbReference type="EMBL" id="UHJA01000001">
    <property type="protein sequence ID" value="SUP75724.1"/>
    <property type="molecule type" value="Genomic_DNA"/>
</dbReference>
<dbReference type="InterPro" id="IPR002347">
    <property type="entry name" value="SDR_fam"/>
</dbReference>
<dbReference type="Gene3D" id="3.40.50.720">
    <property type="entry name" value="NAD(P)-binding Rossmann-like Domain"/>
    <property type="match status" value="1"/>
</dbReference>
<organism evidence="4 5">
    <name type="scientific">Yersinia frederiksenii</name>
    <dbReference type="NCBI Taxonomy" id="29484"/>
    <lineage>
        <taxon>Bacteria</taxon>
        <taxon>Pseudomonadati</taxon>
        <taxon>Pseudomonadota</taxon>
        <taxon>Gammaproteobacteria</taxon>
        <taxon>Enterobacterales</taxon>
        <taxon>Yersiniaceae</taxon>
        <taxon>Yersinia</taxon>
    </lineage>
</organism>
<dbReference type="Proteomes" id="UP000254835">
    <property type="component" value="Unassembled WGS sequence"/>
</dbReference>
<dbReference type="PROSITE" id="PS51318">
    <property type="entry name" value="TAT"/>
    <property type="match status" value="1"/>
</dbReference>
<dbReference type="PANTHER" id="PTHR24320:SF274">
    <property type="entry name" value="CHAIN DEHYDROGENASE, PUTATIVE (AFU_ORTHOLOGUE AFUA_4G00440)-RELATED"/>
    <property type="match status" value="1"/>
</dbReference>
<dbReference type="Pfam" id="PF00106">
    <property type="entry name" value="adh_short"/>
    <property type="match status" value="1"/>
</dbReference>
<dbReference type="SUPFAM" id="SSF51735">
    <property type="entry name" value="NAD(P)-binding Rossmann-fold domains"/>
    <property type="match status" value="1"/>
</dbReference>
<comment type="similarity">
    <text evidence="1">Belongs to the short-chain dehydrogenases/reductases (SDR) family.</text>
</comment>